<accession>A0A183TU60</accession>
<reference evidence="4" key="1">
    <citation type="submission" date="2016-06" db="UniProtKB">
        <authorList>
            <consortium name="WormBaseParasite"/>
        </authorList>
    </citation>
    <scope>IDENTIFICATION</scope>
</reference>
<protein>
    <submittedName>
        <fullName evidence="2 4">Uncharacterized protein</fullName>
    </submittedName>
</protein>
<reference evidence="2 3" key="2">
    <citation type="submission" date="2018-11" db="EMBL/GenBank/DDBJ databases">
        <authorList>
            <consortium name="Pathogen Informatics"/>
        </authorList>
    </citation>
    <scope>NUCLEOTIDE SEQUENCE [LARGE SCALE GENOMIC DNA]</scope>
    <source>
        <strain evidence="2 3">NST_G2</strain>
    </source>
</reference>
<feature type="region of interest" description="Disordered" evidence="1">
    <location>
        <begin position="53"/>
        <end position="73"/>
    </location>
</feature>
<feature type="region of interest" description="Disordered" evidence="1">
    <location>
        <begin position="168"/>
        <end position="203"/>
    </location>
</feature>
<dbReference type="WBParaSite" id="SSLN_0002075001-mRNA-1">
    <property type="protein sequence ID" value="SSLN_0002075001-mRNA-1"/>
    <property type="gene ID" value="SSLN_0002075001"/>
</dbReference>
<dbReference type="Proteomes" id="UP000275846">
    <property type="component" value="Unassembled WGS sequence"/>
</dbReference>
<evidence type="ECO:0000256" key="1">
    <source>
        <dbReference type="SAM" id="MobiDB-lite"/>
    </source>
</evidence>
<dbReference type="EMBL" id="UYSU01051419">
    <property type="protein sequence ID" value="VDM06395.1"/>
    <property type="molecule type" value="Genomic_DNA"/>
</dbReference>
<evidence type="ECO:0000313" key="3">
    <source>
        <dbReference type="Proteomes" id="UP000275846"/>
    </source>
</evidence>
<organism evidence="4">
    <name type="scientific">Schistocephalus solidus</name>
    <name type="common">Tapeworm</name>
    <dbReference type="NCBI Taxonomy" id="70667"/>
    <lineage>
        <taxon>Eukaryota</taxon>
        <taxon>Metazoa</taxon>
        <taxon>Spiralia</taxon>
        <taxon>Lophotrochozoa</taxon>
        <taxon>Platyhelminthes</taxon>
        <taxon>Cestoda</taxon>
        <taxon>Eucestoda</taxon>
        <taxon>Diphyllobothriidea</taxon>
        <taxon>Diphyllobothriidae</taxon>
        <taxon>Schistocephalus</taxon>
    </lineage>
</organism>
<evidence type="ECO:0000313" key="2">
    <source>
        <dbReference type="EMBL" id="VDM06395.1"/>
    </source>
</evidence>
<proteinExistence type="predicted"/>
<dbReference type="AlphaFoldDB" id="A0A183TU60"/>
<sequence>MSKPKTVRTTHPPLARSPKQAVFPLLFNQLNNTTFCCCCCCFLLRRRASRFYSSSSDRKESTNTKEHGQADANHKVSHPLSYTQHLKLIPIASTDRRDTRCLPRALPRLARRFLQITNFIPTYLHDSRTHRRHRRLCAPPCQHKTIQRRPTPDFKGIHIKIINSPTSPTFVHFSRHSQKPTNSREHGQGYNSLINTHPRAGNGAIKSTAATTAATAAASGLHL</sequence>
<name>A0A183TU60_SCHSO</name>
<keyword evidence="3" id="KW-1185">Reference proteome</keyword>
<gene>
    <name evidence="2" type="ORF">SSLN_LOCUS20009</name>
</gene>
<feature type="compositionally biased region" description="Basic and acidic residues" evidence="1">
    <location>
        <begin position="56"/>
        <end position="73"/>
    </location>
</feature>
<evidence type="ECO:0000313" key="4">
    <source>
        <dbReference type="WBParaSite" id="SSLN_0002075001-mRNA-1"/>
    </source>
</evidence>